<evidence type="ECO:0000313" key="4">
    <source>
        <dbReference type="Proteomes" id="UP000826661"/>
    </source>
</evidence>
<feature type="compositionally biased region" description="Acidic residues" evidence="2">
    <location>
        <begin position="357"/>
        <end position="370"/>
    </location>
</feature>
<evidence type="ECO:0000256" key="1">
    <source>
        <dbReference type="SAM" id="Coils"/>
    </source>
</evidence>
<keyword evidence="4" id="KW-1185">Reference proteome</keyword>
<accession>A0A8G0PRL5</accession>
<gene>
    <name evidence="3" type="ORF">H0G86_013167</name>
</gene>
<reference evidence="3 4" key="1">
    <citation type="journal article" date="2021" name="BMC Genomics">
        <title>Telomere-to-telomere genome assembly of asparaginase-producing Trichoderma simmonsii.</title>
        <authorList>
            <person name="Chung D."/>
            <person name="Kwon Y.M."/>
            <person name="Yang Y."/>
        </authorList>
    </citation>
    <scope>NUCLEOTIDE SEQUENCE [LARGE SCALE GENOMIC DNA]</scope>
    <source>
        <strain evidence="3 4">GH-Sj1</strain>
    </source>
</reference>
<dbReference type="EMBL" id="CP075870">
    <property type="protein sequence ID" value="QYT06309.1"/>
    <property type="molecule type" value="Genomic_DNA"/>
</dbReference>
<evidence type="ECO:0000313" key="3">
    <source>
        <dbReference type="EMBL" id="QYT06309.1"/>
    </source>
</evidence>
<feature type="region of interest" description="Disordered" evidence="2">
    <location>
        <begin position="357"/>
        <end position="377"/>
    </location>
</feature>
<dbReference type="Proteomes" id="UP000826661">
    <property type="component" value="Chromosome VII"/>
</dbReference>
<evidence type="ECO:0000256" key="2">
    <source>
        <dbReference type="SAM" id="MobiDB-lite"/>
    </source>
</evidence>
<protein>
    <submittedName>
        <fullName evidence="3">Uncharacterized protein</fullName>
    </submittedName>
</protein>
<feature type="coiled-coil region" evidence="1">
    <location>
        <begin position="297"/>
        <end position="324"/>
    </location>
</feature>
<keyword evidence="1" id="KW-0175">Coiled coil</keyword>
<name>A0A8G0PRL5_9HYPO</name>
<dbReference type="AlphaFoldDB" id="A0A8G0PRL5"/>
<sequence>MRSIAFSSHELSKSGRIIERMYEFCQPEQDIGQDRQLRRYIQQSKKAIGECTAAIEEINNRFDKWSDMTKCLHLALLEAIANEASEAEIIESKITGTESNLRMTEREQRRQEIRLLETRYRLEDTQQRQAKYIEHAVAQGVFLASSGIFSAATATMSTIGILLGVAATMFNYSVLQTNMSNLLFSKKTSIADVMKAINDALYHVKQLQRQVRIFMQFLKQISTLISHNVDKSESIYNTLEHIEDLVKPSIKEILFNDNFEMRARFVFASRASGVYNNISTQYILPIIDRVDSLCLFHSETNDEIDGKLAELEALRKKMVSATEECVIDMQEDLRNDFDNMTRTAASRFDPMVEMDGEDVAYSNDESDSEYADANQEL</sequence>
<organism evidence="3 4">
    <name type="scientific">Trichoderma simmonsii</name>
    <dbReference type="NCBI Taxonomy" id="1491479"/>
    <lineage>
        <taxon>Eukaryota</taxon>
        <taxon>Fungi</taxon>
        <taxon>Dikarya</taxon>
        <taxon>Ascomycota</taxon>
        <taxon>Pezizomycotina</taxon>
        <taxon>Sordariomycetes</taxon>
        <taxon>Hypocreomycetidae</taxon>
        <taxon>Hypocreales</taxon>
        <taxon>Hypocreaceae</taxon>
        <taxon>Trichoderma</taxon>
    </lineage>
</organism>
<proteinExistence type="predicted"/>